<dbReference type="Proteomes" id="UP000019250">
    <property type="component" value="Unassembled WGS sequence"/>
</dbReference>
<dbReference type="RefSeq" id="WP_051461911.1">
    <property type="nucleotide sequence ID" value="NZ_ATSX01000001.1"/>
</dbReference>
<evidence type="ECO:0000313" key="3">
    <source>
        <dbReference type="Proteomes" id="UP000019250"/>
    </source>
</evidence>
<evidence type="ECO:0000313" key="2">
    <source>
        <dbReference type="EMBL" id="EUK19261.1"/>
    </source>
</evidence>
<proteinExistence type="predicted"/>
<reference evidence="2 3" key="1">
    <citation type="journal article" date="2014" name="Genome Announc.">
        <title>Draft Genome Sequence of Commensalibacter papalotli MX01, a Symbiont Identified from the Guts of Overwintering Monarch Butterflies.</title>
        <authorList>
            <person name="Servin-Garciduenas L.E."/>
            <person name="Sanchez-Quinto A."/>
            <person name="Martinez-Romero E."/>
        </authorList>
    </citation>
    <scope>NUCLEOTIDE SEQUENCE [LARGE SCALE GENOMIC DNA]</scope>
    <source>
        <strain evidence="3">MX-MONARCH01</strain>
    </source>
</reference>
<comment type="caution">
    <text evidence="2">The sequence shown here is derived from an EMBL/GenBank/DDBJ whole genome shotgun (WGS) entry which is preliminary data.</text>
</comment>
<dbReference type="EMBL" id="ATSX01000001">
    <property type="protein sequence ID" value="EUK19261.1"/>
    <property type="molecule type" value="Genomic_DNA"/>
</dbReference>
<feature type="region of interest" description="Disordered" evidence="1">
    <location>
        <begin position="96"/>
        <end position="119"/>
    </location>
</feature>
<name>W7E7Z3_9PROT</name>
<sequence length="119" mass="13394">MSDDVLVACKLPHGIYLDVGKQRVKLNGVMQSGRLEAPFFTAPAKSVGLTKVPRDFWEAWIKDHQEFEPIKKGLIFASDKKKRLLDEADEKSEFKSGLERINPSKLPNSLEQVKAGQVE</sequence>
<keyword evidence="3" id="KW-1185">Reference proteome</keyword>
<dbReference type="STRING" id="1208583.COMX_05905"/>
<gene>
    <name evidence="2" type="ORF">COMX_05905</name>
</gene>
<organism evidence="2 3">
    <name type="scientific">Commensalibacter papalotli</name>
    <name type="common">ex Servin-Garciduenas et al. 2014</name>
    <dbReference type="NCBI Taxonomy" id="1208583"/>
    <lineage>
        <taxon>Bacteria</taxon>
        <taxon>Pseudomonadati</taxon>
        <taxon>Pseudomonadota</taxon>
        <taxon>Alphaproteobacteria</taxon>
        <taxon>Acetobacterales</taxon>
        <taxon>Acetobacteraceae</taxon>
    </lineage>
</organism>
<dbReference type="AlphaFoldDB" id="W7E7Z3"/>
<accession>W7E7Z3</accession>
<protein>
    <submittedName>
        <fullName evidence="2">Uncharacterized protein</fullName>
    </submittedName>
</protein>
<evidence type="ECO:0000256" key="1">
    <source>
        <dbReference type="SAM" id="MobiDB-lite"/>
    </source>
</evidence>
<dbReference type="OrthoDB" id="6460161at2"/>